<dbReference type="Proteomes" id="UP000324974">
    <property type="component" value="Chromosome"/>
</dbReference>
<accession>A0A5C1A7C4</accession>
<evidence type="ECO:0000313" key="2">
    <source>
        <dbReference type="Proteomes" id="UP000324974"/>
    </source>
</evidence>
<sequence length="94" mass="10135">MLARAVHLIWCNRWQMEPAEAEMAELVSAGVGGATAADLTRDGVTALKELVHEFLGVTVLTSEGRERARALAARWPGNVPVRSGRSSLDTAYQS</sequence>
<gene>
    <name evidence="1" type="ORF">PX52LOC_01043</name>
</gene>
<protein>
    <submittedName>
        <fullName evidence="1">Uncharacterized protein</fullName>
    </submittedName>
</protein>
<name>A0A5C1A7C4_9BACT</name>
<organism evidence="1 2">
    <name type="scientific">Limnoglobus roseus</name>
    <dbReference type="NCBI Taxonomy" id="2598579"/>
    <lineage>
        <taxon>Bacteria</taxon>
        <taxon>Pseudomonadati</taxon>
        <taxon>Planctomycetota</taxon>
        <taxon>Planctomycetia</taxon>
        <taxon>Gemmatales</taxon>
        <taxon>Gemmataceae</taxon>
        <taxon>Limnoglobus</taxon>
    </lineage>
</organism>
<proteinExistence type="predicted"/>
<dbReference type="KEGG" id="lrs:PX52LOC_01043"/>
<keyword evidence="2" id="KW-1185">Reference proteome</keyword>
<evidence type="ECO:0000313" key="1">
    <source>
        <dbReference type="EMBL" id="QEL14173.1"/>
    </source>
</evidence>
<dbReference type="EMBL" id="CP042425">
    <property type="protein sequence ID" value="QEL14173.1"/>
    <property type="molecule type" value="Genomic_DNA"/>
</dbReference>
<dbReference type="AlphaFoldDB" id="A0A5C1A7C4"/>
<reference evidence="2" key="1">
    <citation type="submission" date="2019-08" db="EMBL/GenBank/DDBJ databases">
        <title>Limnoglobus roseus gen. nov., sp. nov., a novel freshwater planctomycete with a giant genome from the family Gemmataceae.</title>
        <authorList>
            <person name="Kulichevskaya I.S."/>
            <person name="Naumoff D.G."/>
            <person name="Miroshnikov K."/>
            <person name="Ivanova A."/>
            <person name="Philippov D.A."/>
            <person name="Hakobyan A."/>
            <person name="Rijpstra I.C."/>
            <person name="Sinninghe Damste J.S."/>
            <person name="Liesack W."/>
            <person name="Dedysh S.N."/>
        </authorList>
    </citation>
    <scope>NUCLEOTIDE SEQUENCE [LARGE SCALE GENOMIC DNA]</scope>
    <source>
        <strain evidence="2">PX52</strain>
    </source>
</reference>